<dbReference type="Proteomes" id="UP001215280">
    <property type="component" value="Unassembled WGS sequence"/>
</dbReference>
<keyword evidence="1" id="KW-0472">Membrane</keyword>
<dbReference type="AlphaFoldDB" id="A0AAD7IJT4"/>
<protein>
    <submittedName>
        <fullName evidence="2">Uncharacterized protein</fullName>
    </submittedName>
</protein>
<keyword evidence="3" id="KW-1185">Reference proteome</keyword>
<gene>
    <name evidence="2" type="ORF">DFH07DRAFT_964087</name>
</gene>
<sequence length="73" mass="8141">MASVKAQSVPVFMLIAYGVLGYNLLHNFIFEALYFQYDLFAPLARNLTDLAAENASTMYSAMVAPPFECPDEK</sequence>
<evidence type="ECO:0000256" key="1">
    <source>
        <dbReference type="SAM" id="Phobius"/>
    </source>
</evidence>
<keyword evidence="1" id="KW-1133">Transmembrane helix</keyword>
<accession>A0AAD7IJT4</accession>
<evidence type="ECO:0000313" key="2">
    <source>
        <dbReference type="EMBL" id="KAJ7743450.1"/>
    </source>
</evidence>
<dbReference type="EMBL" id="JARJLG010000112">
    <property type="protein sequence ID" value="KAJ7743450.1"/>
    <property type="molecule type" value="Genomic_DNA"/>
</dbReference>
<organism evidence="2 3">
    <name type="scientific">Mycena maculata</name>
    <dbReference type="NCBI Taxonomy" id="230809"/>
    <lineage>
        <taxon>Eukaryota</taxon>
        <taxon>Fungi</taxon>
        <taxon>Dikarya</taxon>
        <taxon>Basidiomycota</taxon>
        <taxon>Agaricomycotina</taxon>
        <taxon>Agaricomycetes</taxon>
        <taxon>Agaricomycetidae</taxon>
        <taxon>Agaricales</taxon>
        <taxon>Marasmiineae</taxon>
        <taxon>Mycenaceae</taxon>
        <taxon>Mycena</taxon>
    </lineage>
</organism>
<reference evidence="2" key="1">
    <citation type="submission" date="2023-03" db="EMBL/GenBank/DDBJ databases">
        <title>Massive genome expansion in bonnet fungi (Mycena s.s.) driven by repeated elements and novel gene families across ecological guilds.</title>
        <authorList>
            <consortium name="Lawrence Berkeley National Laboratory"/>
            <person name="Harder C.B."/>
            <person name="Miyauchi S."/>
            <person name="Viragh M."/>
            <person name="Kuo A."/>
            <person name="Thoen E."/>
            <person name="Andreopoulos B."/>
            <person name="Lu D."/>
            <person name="Skrede I."/>
            <person name="Drula E."/>
            <person name="Henrissat B."/>
            <person name="Morin E."/>
            <person name="Kohler A."/>
            <person name="Barry K."/>
            <person name="LaButti K."/>
            <person name="Morin E."/>
            <person name="Salamov A."/>
            <person name="Lipzen A."/>
            <person name="Mereny Z."/>
            <person name="Hegedus B."/>
            <person name="Baldrian P."/>
            <person name="Stursova M."/>
            <person name="Weitz H."/>
            <person name="Taylor A."/>
            <person name="Grigoriev I.V."/>
            <person name="Nagy L.G."/>
            <person name="Martin F."/>
            <person name="Kauserud H."/>
        </authorList>
    </citation>
    <scope>NUCLEOTIDE SEQUENCE</scope>
    <source>
        <strain evidence="2">CBHHK188m</strain>
    </source>
</reference>
<proteinExistence type="predicted"/>
<name>A0AAD7IJT4_9AGAR</name>
<comment type="caution">
    <text evidence="2">The sequence shown here is derived from an EMBL/GenBank/DDBJ whole genome shotgun (WGS) entry which is preliminary data.</text>
</comment>
<feature type="transmembrane region" description="Helical" evidence="1">
    <location>
        <begin position="6"/>
        <end position="25"/>
    </location>
</feature>
<evidence type="ECO:0000313" key="3">
    <source>
        <dbReference type="Proteomes" id="UP001215280"/>
    </source>
</evidence>
<keyword evidence="1" id="KW-0812">Transmembrane</keyword>